<dbReference type="Pfam" id="PF12698">
    <property type="entry name" value="ABC2_membrane_3"/>
    <property type="match status" value="1"/>
</dbReference>
<dbReference type="PANTHER" id="PTHR43038:SF5">
    <property type="entry name" value="RE14039P"/>
    <property type="match status" value="1"/>
</dbReference>
<dbReference type="Pfam" id="PF00005">
    <property type="entry name" value="ABC_tran"/>
    <property type="match status" value="1"/>
</dbReference>
<keyword evidence="3" id="KW-0547">Nucleotide-binding</keyword>
<keyword evidence="6 8" id="KW-0472">Membrane</keyword>
<dbReference type="EMBL" id="OV651813">
    <property type="protein sequence ID" value="CAH1099285.1"/>
    <property type="molecule type" value="Genomic_DNA"/>
</dbReference>
<comment type="subcellular location">
    <subcellularLocation>
        <location evidence="1">Membrane</location>
        <topology evidence="1">Multi-pass membrane protein</topology>
    </subcellularLocation>
</comment>
<evidence type="ECO:0008006" key="13">
    <source>
        <dbReference type="Google" id="ProtNLM"/>
    </source>
</evidence>
<evidence type="ECO:0000256" key="4">
    <source>
        <dbReference type="ARBA" id="ARBA00022840"/>
    </source>
</evidence>
<protein>
    <recommendedName>
        <fullName evidence="13">ABC transporter domain-containing protein</fullName>
    </recommendedName>
</protein>
<dbReference type="PROSITE" id="PS50893">
    <property type="entry name" value="ABC_TRANSPORTER_2"/>
    <property type="match status" value="1"/>
</dbReference>
<feature type="region of interest" description="Disordered" evidence="7">
    <location>
        <begin position="1"/>
        <end position="20"/>
    </location>
</feature>
<feature type="transmembrane region" description="Helical" evidence="8">
    <location>
        <begin position="381"/>
        <end position="403"/>
    </location>
</feature>
<evidence type="ECO:0000256" key="6">
    <source>
        <dbReference type="ARBA" id="ARBA00023136"/>
    </source>
</evidence>
<dbReference type="Gene3D" id="3.40.50.300">
    <property type="entry name" value="P-loop containing nucleotide triphosphate hydrolases"/>
    <property type="match status" value="1"/>
</dbReference>
<feature type="transmembrane region" description="Helical" evidence="8">
    <location>
        <begin position="611"/>
        <end position="640"/>
    </location>
</feature>
<keyword evidence="5 8" id="KW-1133">Transmembrane helix</keyword>
<feature type="domain" description="ABC transmembrane type-2" evidence="10">
    <location>
        <begin position="532"/>
        <end position="761"/>
    </location>
</feature>
<feature type="transmembrane region" description="Helical" evidence="8">
    <location>
        <begin position="646"/>
        <end position="667"/>
    </location>
</feature>
<dbReference type="PROSITE" id="PS00211">
    <property type="entry name" value="ABC_TRANSPORTER_1"/>
    <property type="match status" value="1"/>
</dbReference>
<dbReference type="AlphaFoldDB" id="A0A9P0CH90"/>
<dbReference type="PROSITE" id="PS51012">
    <property type="entry name" value="ABC_TM2"/>
    <property type="match status" value="1"/>
</dbReference>
<dbReference type="PANTHER" id="PTHR43038">
    <property type="entry name" value="ATP-BINDING CASSETTE, SUB-FAMILY H, MEMBER 1"/>
    <property type="match status" value="1"/>
</dbReference>
<dbReference type="GO" id="GO:0005524">
    <property type="term" value="F:ATP binding"/>
    <property type="evidence" value="ECO:0007669"/>
    <property type="project" value="UniProtKB-KW"/>
</dbReference>
<dbReference type="GO" id="GO:0016020">
    <property type="term" value="C:membrane"/>
    <property type="evidence" value="ECO:0007669"/>
    <property type="project" value="UniProtKB-SubCell"/>
</dbReference>
<feature type="domain" description="ABC transporter" evidence="9">
    <location>
        <begin position="29"/>
        <end position="263"/>
    </location>
</feature>
<dbReference type="CDD" id="cd03230">
    <property type="entry name" value="ABC_DR_subfamily_A"/>
    <property type="match status" value="1"/>
</dbReference>
<keyword evidence="2 8" id="KW-0812">Transmembrane</keyword>
<organism evidence="11 12">
    <name type="scientific">Psylliodes chrysocephalus</name>
    <dbReference type="NCBI Taxonomy" id="3402493"/>
    <lineage>
        <taxon>Eukaryota</taxon>
        <taxon>Metazoa</taxon>
        <taxon>Ecdysozoa</taxon>
        <taxon>Arthropoda</taxon>
        <taxon>Hexapoda</taxon>
        <taxon>Insecta</taxon>
        <taxon>Pterygota</taxon>
        <taxon>Neoptera</taxon>
        <taxon>Endopterygota</taxon>
        <taxon>Coleoptera</taxon>
        <taxon>Polyphaga</taxon>
        <taxon>Cucujiformia</taxon>
        <taxon>Chrysomeloidea</taxon>
        <taxon>Chrysomelidae</taxon>
        <taxon>Galerucinae</taxon>
        <taxon>Alticini</taxon>
        <taxon>Psylliodes</taxon>
    </lineage>
</organism>
<dbReference type="OrthoDB" id="10255969at2759"/>
<dbReference type="InterPro" id="IPR047817">
    <property type="entry name" value="ABC2_TM_bact-type"/>
</dbReference>
<dbReference type="GO" id="GO:0140359">
    <property type="term" value="F:ABC-type transporter activity"/>
    <property type="evidence" value="ECO:0007669"/>
    <property type="project" value="InterPro"/>
</dbReference>
<gene>
    <name evidence="11" type="ORF">PSYICH_LOCUS1086</name>
</gene>
<dbReference type="InterPro" id="IPR003439">
    <property type="entry name" value="ABC_transporter-like_ATP-bd"/>
</dbReference>
<dbReference type="InterPro" id="IPR013525">
    <property type="entry name" value="ABC2_TM"/>
</dbReference>
<feature type="transmembrane region" description="Helical" evidence="8">
    <location>
        <begin position="735"/>
        <end position="758"/>
    </location>
</feature>
<dbReference type="InterPro" id="IPR017871">
    <property type="entry name" value="ABC_transporter-like_CS"/>
</dbReference>
<feature type="transmembrane region" description="Helical" evidence="8">
    <location>
        <begin position="679"/>
        <end position="698"/>
    </location>
</feature>
<sequence>MERPSDLELRRQQFKTQPSTVQTRRQQAVCVRRACKKYGTKSNPYVILDNLNMTVPKGCIYGLLGASGCGKTTLLNCIVGRKRLNSGELWVLGGTPGSRGSGVPGPRVGYMPQEIALYGEFTIRETLKYFGWISNMTTEEVEAKVDFFVNLLMLPDADRQVKILSGGQQRRVSLAATLLHEPELLILDEPTVGVDPLLRNNIWSHLVEITKNGRTTVIITTHYIDETRQAHLIGLMRGGYFLAEESPSRLITQFGVQSLEEVFLKLSVMQNMGKTRRSSIAQSVTESIVVPELPGGTVNQAAVLDDEVGEISGEFGESVSVTSRTGRRVSIAPEPSAEHPPELPPDDEPEEVTFKDYLKIVKYNHMRALIWKNFLWMWRNIPMMMFIIGLPVGQAILFCLSIGHDPVGIKVSVVNQEIDYPNEHCPQNVLGCNNTKLSCNYLDFVASNYSIEWEFETTESAARKRVESGKSWAVVVVPHNFTDALWVRVEENRDAPTSDLLASTISVYQDKSNENIASFLDRDLLFGFQRFVGSLFESCGWNPNTFQLPIAFKPPIYGYENPDFTDFAAPGVILTIIFFMAVALTSGSMIMERNEGILERSLVNGISGTELLFSQIITQFVIMFGQTIMVLLVAFALFNLTQQGNWITVMALTVLAGVCGMCFGFVVSCVCDNERSATYMALGSFLPIVMLCGIIWPIEAMNDYLKIVSFILPLTQATDSLRCVLARGWGVTNSVVYGGFISLTSWIFVFLTISILVLKFKKG</sequence>
<evidence type="ECO:0000256" key="1">
    <source>
        <dbReference type="ARBA" id="ARBA00004141"/>
    </source>
</evidence>
<evidence type="ECO:0000259" key="9">
    <source>
        <dbReference type="PROSITE" id="PS50893"/>
    </source>
</evidence>
<keyword evidence="12" id="KW-1185">Reference proteome</keyword>
<evidence type="ECO:0000313" key="11">
    <source>
        <dbReference type="EMBL" id="CAH1099285.1"/>
    </source>
</evidence>
<feature type="compositionally biased region" description="Basic and acidic residues" evidence="7">
    <location>
        <begin position="1"/>
        <end position="11"/>
    </location>
</feature>
<dbReference type="GO" id="GO:0016887">
    <property type="term" value="F:ATP hydrolysis activity"/>
    <property type="evidence" value="ECO:0007669"/>
    <property type="project" value="InterPro"/>
</dbReference>
<dbReference type="InterPro" id="IPR027417">
    <property type="entry name" value="P-loop_NTPase"/>
</dbReference>
<dbReference type="SUPFAM" id="SSF52540">
    <property type="entry name" value="P-loop containing nucleoside triphosphate hydrolases"/>
    <property type="match status" value="1"/>
</dbReference>
<evidence type="ECO:0000256" key="8">
    <source>
        <dbReference type="SAM" id="Phobius"/>
    </source>
</evidence>
<dbReference type="SMART" id="SM00382">
    <property type="entry name" value="AAA"/>
    <property type="match status" value="1"/>
</dbReference>
<keyword evidence="4" id="KW-0067">ATP-binding</keyword>
<evidence type="ECO:0000259" key="10">
    <source>
        <dbReference type="PROSITE" id="PS51012"/>
    </source>
</evidence>
<reference evidence="11" key="1">
    <citation type="submission" date="2022-01" db="EMBL/GenBank/DDBJ databases">
        <authorList>
            <person name="King R."/>
        </authorList>
    </citation>
    <scope>NUCLEOTIDE SEQUENCE</scope>
</reference>
<evidence type="ECO:0000256" key="3">
    <source>
        <dbReference type="ARBA" id="ARBA00022741"/>
    </source>
</evidence>
<feature type="region of interest" description="Disordered" evidence="7">
    <location>
        <begin position="325"/>
        <end position="349"/>
    </location>
</feature>
<evidence type="ECO:0000313" key="12">
    <source>
        <dbReference type="Proteomes" id="UP001153636"/>
    </source>
</evidence>
<accession>A0A9P0CH90</accession>
<proteinExistence type="predicted"/>
<evidence type="ECO:0000256" key="2">
    <source>
        <dbReference type="ARBA" id="ARBA00022692"/>
    </source>
</evidence>
<evidence type="ECO:0000256" key="5">
    <source>
        <dbReference type="ARBA" id="ARBA00022989"/>
    </source>
</evidence>
<dbReference type="InterPro" id="IPR003593">
    <property type="entry name" value="AAA+_ATPase"/>
</dbReference>
<name>A0A9P0CH90_9CUCU</name>
<feature type="transmembrane region" description="Helical" evidence="8">
    <location>
        <begin position="567"/>
        <end position="590"/>
    </location>
</feature>
<evidence type="ECO:0000256" key="7">
    <source>
        <dbReference type="SAM" id="MobiDB-lite"/>
    </source>
</evidence>
<dbReference type="Proteomes" id="UP001153636">
    <property type="component" value="Chromosome 1"/>
</dbReference>